<proteinExistence type="predicted"/>
<keyword evidence="2" id="KW-1185">Reference proteome</keyword>
<dbReference type="EMBL" id="JBHRYC010000034">
    <property type="protein sequence ID" value="MFC3637320.1"/>
    <property type="molecule type" value="Genomic_DNA"/>
</dbReference>
<gene>
    <name evidence="1" type="ORF">ACFONL_07975</name>
</gene>
<accession>A0ABV7UF41</accession>
<protein>
    <submittedName>
        <fullName evidence="1">Uncharacterized protein</fullName>
    </submittedName>
</protein>
<evidence type="ECO:0000313" key="1">
    <source>
        <dbReference type="EMBL" id="MFC3637320.1"/>
    </source>
</evidence>
<reference evidence="2" key="1">
    <citation type="journal article" date="2019" name="Int. J. Syst. Evol. Microbiol.">
        <title>The Global Catalogue of Microorganisms (GCM) 10K type strain sequencing project: providing services to taxonomists for standard genome sequencing and annotation.</title>
        <authorList>
            <consortium name="The Broad Institute Genomics Platform"/>
            <consortium name="The Broad Institute Genome Sequencing Center for Infectious Disease"/>
            <person name="Wu L."/>
            <person name="Ma J."/>
        </authorList>
    </citation>
    <scope>NUCLEOTIDE SEQUENCE [LARGE SCALE GENOMIC DNA]</scope>
    <source>
        <strain evidence="2">KCTC 42282</strain>
    </source>
</reference>
<organism evidence="1 2">
    <name type="scientific">Camelimonas fluminis</name>
    <dbReference type="NCBI Taxonomy" id="1576911"/>
    <lineage>
        <taxon>Bacteria</taxon>
        <taxon>Pseudomonadati</taxon>
        <taxon>Pseudomonadota</taxon>
        <taxon>Alphaproteobacteria</taxon>
        <taxon>Hyphomicrobiales</taxon>
        <taxon>Chelatococcaceae</taxon>
        <taxon>Camelimonas</taxon>
    </lineage>
</organism>
<sequence length="139" mass="15552">MDSLGYVYIVASKDTVRAALNAEGLQAIPYIVERPEMDQTGYAIIFTPNLQAAEKDLSARWPVILRFNIDSISEIRAITALEPSNPSGKFLAISNQRFSIPAVELEFRCFRPADGASRNDEVTWKNLSDEGHAAFRYCH</sequence>
<dbReference type="Proteomes" id="UP001595704">
    <property type="component" value="Unassembled WGS sequence"/>
</dbReference>
<dbReference type="RefSeq" id="WP_191320764.1">
    <property type="nucleotide sequence ID" value="NZ_BNCG01000024.1"/>
</dbReference>
<evidence type="ECO:0000313" key="2">
    <source>
        <dbReference type="Proteomes" id="UP001595704"/>
    </source>
</evidence>
<name>A0ABV7UF41_9HYPH</name>
<comment type="caution">
    <text evidence="1">The sequence shown here is derived from an EMBL/GenBank/DDBJ whole genome shotgun (WGS) entry which is preliminary data.</text>
</comment>